<dbReference type="RefSeq" id="WP_084015867.1">
    <property type="nucleotide sequence ID" value="NZ_FWXS01000001.1"/>
</dbReference>
<dbReference type="GO" id="GO:0000166">
    <property type="term" value="F:nucleotide binding"/>
    <property type="evidence" value="ECO:0007669"/>
    <property type="project" value="UniProtKB-KW"/>
</dbReference>
<proteinExistence type="inferred from homology"/>
<evidence type="ECO:0000256" key="3">
    <source>
        <dbReference type="ARBA" id="ARBA00023118"/>
    </source>
</evidence>
<dbReference type="AlphaFoldDB" id="A0A1W1YLJ8"/>
<evidence type="ECO:0000313" key="12">
    <source>
        <dbReference type="EMBL" id="SMC37120.1"/>
    </source>
</evidence>
<feature type="domain" description="Prokaryotic STING" evidence="11">
    <location>
        <begin position="154"/>
        <end position="290"/>
    </location>
</feature>
<dbReference type="InterPro" id="IPR046876">
    <property type="entry name" value="Prok_STING"/>
</dbReference>
<gene>
    <name evidence="12" type="ORF">SAMN06296427_101538</name>
</gene>
<evidence type="ECO:0000256" key="2">
    <source>
        <dbReference type="ARBA" id="ARBA00022801"/>
    </source>
</evidence>
<feature type="domain" description="CD-NTase-associated protein 12/Pycsar effector protein TIR" evidence="10">
    <location>
        <begin position="5"/>
        <end position="127"/>
    </location>
</feature>
<dbReference type="GO" id="GO:0051607">
    <property type="term" value="P:defense response to virus"/>
    <property type="evidence" value="ECO:0007669"/>
    <property type="project" value="UniProtKB-KW"/>
</dbReference>
<evidence type="ECO:0000313" key="13">
    <source>
        <dbReference type="Proteomes" id="UP000192393"/>
    </source>
</evidence>
<name>A0A1W1YLJ8_9FLAO</name>
<reference evidence="12 13" key="1">
    <citation type="submission" date="2017-04" db="EMBL/GenBank/DDBJ databases">
        <authorList>
            <person name="Afonso C.L."/>
            <person name="Miller P.J."/>
            <person name="Scott M.A."/>
            <person name="Spackman E."/>
            <person name="Goraichik I."/>
            <person name="Dimitrov K.M."/>
            <person name="Suarez D.L."/>
            <person name="Swayne D.E."/>
        </authorList>
    </citation>
    <scope>NUCLEOTIDE SEQUENCE [LARGE SCALE GENOMIC DNA]</scope>
    <source>
        <strain evidence="12 13">CGMCC 1.12708</strain>
    </source>
</reference>
<comment type="similarity">
    <text evidence="4">In the C-terminal section; belongs to the bacterial STING family.</text>
</comment>
<dbReference type="Proteomes" id="UP000192393">
    <property type="component" value="Unassembled WGS sequence"/>
</dbReference>
<keyword evidence="13" id="KW-1185">Reference proteome</keyword>
<keyword evidence="1" id="KW-0547">Nucleotide-binding</keyword>
<dbReference type="OrthoDB" id="5497289at2"/>
<evidence type="ECO:0000256" key="9">
    <source>
        <dbReference type="ARBA" id="ARBA00049230"/>
    </source>
</evidence>
<sequence length="307" mass="35704">MKKPRLFIGSSSEEIGTARIVEKLLENDFEVTIWNENLWDKSVFKLNNNFLHDLLKAPLKFDFGILIGSPDDKVEVRGKEYLQARDNILFELGLFIGRLGVKRSFFLVHENVKELSDLSGIFVSKFNNKNLIDKVDEIKRAFLSVELDTFNFFPSNTLAYGYFENFIKALCVKIVQDGKLKIKDAEYDKCKFQIIIPKKIDEDINLQFEKIKRETGVEQVQIECLGRPRPFQVNSKLLETGELLIIDFPSTLTGINYAIRELLPEEYKTFGDEYENILNRELEKFVYTLNGLIKKNSFDDFIEIVRV</sequence>
<organism evidence="12 13">
    <name type="scientific">Moheibacter sediminis</name>
    <dbReference type="NCBI Taxonomy" id="1434700"/>
    <lineage>
        <taxon>Bacteria</taxon>
        <taxon>Pseudomonadati</taxon>
        <taxon>Bacteroidota</taxon>
        <taxon>Flavobacteriia</taxon>
        <taxon>Flavobacteriales</taxon>
        <taxon>Weeksellaceae</taxon>
        <taxon>Moheibacter</taxon>
    </lineage>
</organism>
<dbReference type="Pfam" id="PF20300">
    <property type="entry name" value="prok_STING"/>
    <property type="match status" value="1"/>
</dbReference>
<evidence type="ECO:0000259" key="11">
    <source>
        <dbReference type="Pfam" id="PF20300"/>
    </source>
</evidence>
<keyword evidence="2" id="KW-0378">Hydrolase</keyword>
<protein>
    <recommendedName>
        <fullName evidence="6">CD-NTase-associated protein 12</fullName>
        <ecNumber evidence="5">3.2.2.5</ecNumber>
    </recommendedName>
    <alternativeName>
        <fullName evidence="7">NAD(+) hydrolase</fullName>
    </alternativeName>
    <alternativeName>
        <fullName evidence="8">TIR-STING</fullName>
    </alternativeName>
</protein>
<accession>A0A1W1YLJ8</accession>
<evidence type="ECO:0000256" key="5">
    <source>
        <dbReference type="ARBA" id="ARBA00034327"/>
    </source>
</evidence>
<dbReference type="EC" id="3.2.2.5" evidence="5"/>
<evidence type="ECO:0000256" key="4">
    <source>
        <dbReference type="ARBA" id="ARBA00034315"/>
    </source>
</evidence>
<comment type="catalytic activity">
    <reaction evidence="9">
        <text>NAD(+) + H2O = ADP-D-ribose + nicotinamide + H(+)</text>
        <dbReference type="Rhea" id="RHEA:16301"/>
        <dbReference type="ChEBI" id="CHEBI:15377"/>
        <dbReference type="ChEBI" id="CHEBI:15378"/>
        <dbReference type="ChEBI" id="CHEBI:17154"/>
        <dbReference type="ChEBI" id="CHEBI:57540"/>
        <dbReference type="ChEBI" id="CHEBI:57967"/>
        <dbReference type="EC" id="3.2.2.5"/>
    </reaction>
</comment>
<dbReference type="InterPro" id="IPR019302">
    <property type="entry name" value="CAP12/PCTIR_TIR_dom"/>
</dbReference>
<evidence type="ECO:0000256" key="7">
    <source>
        <dbReference type="ARBA" id="ARBA00034355"/>
    </source>
</evidence>
<evidence type="ECO:0000256" key="6">
    <source>
        <dbReference type="ARBA" id="ARBA00034339"/>
    </source>
</evidence>
<dbReference type="EMBL" id="FWXS01000001">
    <property type="protein sequence ID" value="SMC37120.1"/>
    <property type="molecule type" value="Genomic_DNA"/>
</dbReference>
<dbReference type="GO" id="GO:0003953">
    <property type="term" value="F:NAD+ nucleosidase activity"/>
    <property type="evidence" value="ECO:0007669"/>
    <property type="project" value="UniProtKB-EC"/>
</dbReference>
<dbReference type="STRING" id="1434700.SAMN06296427_101538"/>
<evidence type="ECO:0000256" key="1">
    <source>
        <dbReference type="ARBA" id="ARBA00022741"/>
    </source>
</evidence>
<evidence type="ECO:0000259" key="10">
    <source>
        <dbReference type="Pfam" id="PF10137"/>
    </source>
</evidence>
<keyword evidence="3" id="KW-0051">Antiviral defense</keyword>
<evidence type="ECO:0000256" key="8">
    <source>
        <dbReference type="ARBA" id="ARBA00034366"/>
    </source>
</evidence>
<dbReference type="GO" id="GO:0050135">
    <property type="term" value="F:NADP+ nucleosidase activity"/>
    <property type="evidence" value="ECO:0007669"/>
    <property type="project" value="InterPro"/>
</dbReference>
<dbReference type="Pfam" id="PF10137">
    <property type="entry name" value="CAP12-PCTIR_TIR"/>
    <property type="match status" value="1"/>
</dbReference>
<dbReference type="CDD" id="cd22659">
    <property type="entry name" value="STING_bact-like"/>
    <property type="match status" value="1"/>
</dbReference>